<dbReference type="InterPro" id="IPR036412">
    <property type="entry name" value="HAD-like_sf"/>
</dbReference>
<dbReference type="KEGG" id="nhy:JQS43_07720"/>
<organism evidence="1 2">
    <name type="scientific">Natronosporangium hydrolyticum</name>
    <dbReference type="NCBI Taxonomy" id="2811111"/>
    <lineage>
        <taxon>Bacteria</taxon>
        <taxon>Bacillati</taxon>
        <taxon>Actinomycetota</taxon>
        <taxon>Actinomycetes</taxon>
        <taxon>Micromonosporales</taxon>
        <taxon>Micromonosporaceae</taxon>
        <taxon>Natronosporangium</taxon>
    </lineage>
</organism>
<dbReference type="SUPFAM" id="SSF56784">
    <property type="entry name" value="HAD-like"/>
    <property type="match status" value="1"/>
</dbReference>
<sequence length="52" mass="6001">MGDMELLRKIKAILLDLDGTLGDPDAAVARAYQRWSVEWMVDPQHDRWRGTC</sequence>
<evidence type="ECO:0000313" key="1">
    <source>
        <dbReference type="EMBL" id="QSB16176.1"/>
    </source>
</evidence>
<accession>A0A895YN99</accession>
<dbReference type="RefSeq" id="WP_239678381.1">
    <property type="nucleotide sequence ID" value="NZ_CP070499.1"/>
</dbReference>
<gene>
    <name evidence="1" type="ORF">JQS43_07720</name>
</gene>
<dbReference type="Proteomes" id="UP000662857">
    <property type="component" value="Chromosome"/>
</dbReference>
<dbReference type="EMBL" id="CP070499">
    <property type="protein sequence ID" value="QSB16176.1"/>
    <property type="molecule type" value="Genomic_DNA"/>
</dbReference>
<name>A0A895YN99_9ACTN</name>
<reference evidence="1" key="1">
    <citation type="submission" date="2021-02" db="EMBL/GenBank/DDBJ databases">
        <title>Natrosporangium hydrolyticum gen. nov., sp. nov, a haloalkaliphilic actinobacterium from a soda solonchak soil.</title>
        <authorList>
            <person name="Sorokin D.Y."/>
            <person name="Khijniak T.V."/>
            <person name="Zakharycheva A.P."/>
            <person name="Boueva O.V."/>
            <person name="Ariskina E.V."/>
            <person name="Hahnke R.L."/>
            <person name="Bunk B."/>
            <person name="Sproer C."/>
            <person name="Schumann P."/>
            <person name="Evtushenko L.I."/>
            <person name="Kublanov I.V."/>
        </authorList>
    </citation>
    <scope>NUCLEOTIDE SEQUENCE</scope>
    <source>
        <strain evidence="1">DSM 106523</strain>
    </source>
</reference>
<dbReference type="AlphaFoldDB" id="A0A895YN99"/>
<proteinExistence type="predicted"/>
<keyword evidence="2" id="KW-1185">Reference proteome</keyword>
<evidence type="ECO:0000313" key="2">
    <source>
        <dbReference type="Proteomes" id="UP000662857"/>
    </source>
</evidence>
<protein>
    <submittedName>
        <fullName evidence="1">Uncharacterized protein</fullName>
    </submittedName>
</protein>